<evidence type="ECO:0000259" key="7">
    <source>
        <dbReference type="Pfam" id="PF21282"/>
    </source>
</evidence>
<dbReference type="InterPro" id="IPR024990">
    <property type="entry name" value="Apc1"/>
</dbReference>
<sequence>MEDFIPNGKIYYRDRHPLGKNDENGHQEQKDFWKVTCYADDQDGGNVATEKEIYVCDKTVVLSFSGIGDTNKIVKTFTVETPIIDVSHHGAKNQKLCIIEQNFISFYAEDGSFFTSSTPFPVQHVWNISTGLLIQRRFTESEYEKHGKRIPELYTISNPIDEPHPVFINLESGESKYFYGPEYQVVTTIREPEFILIFDKNRNKHSLWQPRKLKTENTSDSFNTDPLASVNFTDQRLHNLTTKSQNLHHSAALSPFRSYTPPPVNSSIISHHRNTPVSTLIPHMPAQQVHPLQGRDDINRLQQHPTIGHQTPTASSIQLSLNRQGRDFSFVKTNIYSTEPLQPVLSEICLSKIWEEDICLASVAKKAFFATDFYGRKYFYCLVGDQLRVYQYHDMNFEYKLTIESKDVACMTETGIIAVLDNASNGYFYNGLLQICQLNFDLWKIPGSIQFLYQWAFDTLIVTNNYGKMFRIPLLKLPSNVIVKSSLAALHQLLPEEIGFTILAQYLKASVNKSYDNIECSLEVFVRFLLWLISEKGSLEEVSGTGTRIGTDIWSAVLQTPIHARYTKEDLLDVIVTKCIKPDKNWIGYQHLPSILFSLHLIYEEFKLDSTAATSLYPLAQFLYFCASILDAKFYLDYYRRDFPKLFTYNLQEVVPTERLSQTMPSYITSYPINVRNWMIQCFRRLKICTKFTGNEEAIAEPIFRYEYYIFDINNRDQILNSSDVYISWKLHSLTFGVQIILHQILNDCRRNPSGSWPKLAYELINRQDLIGQTKLRSNRQRFSDDQTKATNEILEEDVDESTSVSNKVTNLIFGKDLRLREVGRLLRSSKPVPVSVARKPESSDHEYIEQQEEWLYTISQRTMALPVGRGMLTLFKSSPIVAEVVSIPSLNLTGRIPPKNAIIKLEMSNYPGLTDWPLFHNGVAAGISIMPGLSQIDSTWIVYNKPQNEQSTNEHAGFLMALGLSGHLSNLKATSIHDYLSMGHSMISIGLLLGIAAAKRGTMDLAVTKMLSVHIRALLPPTSAELNISQDVQIASLIGIGLLYEGSLHRSMVKMLLIEIGRGPGPEMDNCTDRESYSVAAGIALGMITLGRGDCSPGLSDLTISDYLYNYIVGGNKDVTKRAIDEKSSPSSYLIKEGVNINVNVTAPGAILSLGLMFLKTNNRSIADWFIAPKTQTLLEASRPDFLLLKTWSRYLIMWDSILPTTAWVENQIPPIAQEHGFSNVKVDKTLDYELLSQVKLYITAGACMAIGFRFAGSANAEAFSTLTHYLNFVIKLQQNPRISEEAGKCTIEMCLGTICLALAMVMSGTGNLTVLKTLRKLHSQLGSTEINYGRHMAIHMSIGLLFLGGGRYTLNTTNESVAYLVASLYPYFPANSCDNKYHLQALRHLYALASQPRIMVTRNIDDGDPVYVPISVTLKATENYQRCKLNLTTPCLLPELHLIEQVKTNSCHQYSFKCLLKALLDNHGTVFVKRRAGFLNYKSDPKGLQNALARDFSIEKESLFCQPSKINKIKSLTSNKNLLAFAEFLCNNTKNDTETLISNELLEYIKSYVSCYMLDDITGTFKEPDTFLEYVKDGAKLITANLGTLEHLASFLQLYDVPPAYQIFGINEDGGYPSDLLSLFMKFGGNPPAETVLRVLPVIKMISSNKDNMDYE</sequence>
<evidence type="ECO:0000256" key="3">
    <source>
        <dbReference type="ARBA" id="ARBA00022737"/>
    </source>
</evidence>
<dbReference type="GO" id="GO:0070979">
    <property type="term" value="P:protein K11-linked ubiquitination"/>
    <property type="evidence" value="ECO:0000318"/>
    <property type="project" value="GO_Central"/>
</dbReference>
<accession>B3RJK1</accession>
<dbReference type="EMBL" id="DS985241">
    <property type="protein sequence ID" value="EDV29831.1"/>
    <property type="molecule type" value="Genomic_DNA"/>
</dbReference>
<dbReference type="PhylomeDB" id="B3RJK1"/>
<evidence type="ECO:0000256" key="5">
    <source>
        <dbReference type="ARBA" id="ARBA00023306"/>
    </source>
</evidence>
<dbReference type="HOGENOM" id="CLU_001202_1_0_1"/>
<dbReference type="KEGG" id="tad:TRIADDRAFT_52656"/>
<keyword evidence="4" id="KW-0498">Mitosis</keyword>
<keyword evidence="3" id="KW-0677">Repeat</keyword>
<keyword evidence="9" id="KW-1185">Reference proteome</keyword>
<evidence type="ECO:0000259" key="6">
    <source>
        <dbReference type="Pfam" id="PF20518"/>
    </source>
</evidence>
<dbReference type="GeneID" id="6750247"/>
<dbReference type="Pfam" id="PF21282">
    <property type="entry name" value="APC1_3rd"/>
    <property type="match status" value="1"/>
</dbReference>
<dbReference type="InParanoid" id="B3RJK1"/>
<dbReference type="PANTHER" id="PTHR12827">
    <property type="entry name" value="MEIOTIC CHECKPOINT REGULATOR TSG24 FAMILY MEMBER"/>
    <property type="match status" value="1"/>
</dbReference>
<keyword evidence="5" id="KW-0131">Cell cycle</keyword>
<dbReference type="InterPro" id="IPR048971">
    <property type="entry name" value="Apc1_3rd"/>
</dbReference>
<dbReference type="Proteomes" id="UP000009022">
    <property type="component" value="Unassembled WGS sequence"/>
</dbReference>
<evidence type="ECO:0000256" key="1">
    <source>
        <dbReference type="ARBA" id="ARBA00010547"/>
    </source>
</evidence>
<dbReference type="InterPro" id="IPR011989">
    <property type="entry name" value="ARM-like"/>
</dbReference>
<dbReference type="Gene3D" id="1.25.10.10">
    <property type="entry name" value="Leucine-rich Repeat Variant"/>
    <property type="match status" value="2"/>
</dbReference>
<feature type="domain" description="Anaphase-promoting complex subunit 1 beta-sandwich" evidence="7">
    <location>
        <begin position="1399"/>
        <end position="1477"/>
    </location>
</feature>
<feature type="domain" description="Anaphase-promoting complex subunit 1 middle" evidence="6">
    <location>
        <begin position="583"/>
        <end position="684"/>
    </location>
</feature>
<gene>
    <name evidence="8" type="ORF">TRIADDRAFT_52656</name>
</gene>
<reference evidence="8 9" key="1">
    <citation type="journal article" date="2008" name="Nature">
        <title>The Trichoplax genome and the nature of placozoans.</title>
        <authorList>
            <person name="Srivastava M."/>
            <person name="Begovic E."/>
            <person name="Chapman J."/>
            <person name="Putnam N.H."/>
            <person name="Hellsten U."/>
            <person name="Kawashima T."/>
            <person name="Kuo A."/>
            <person name="Mitros T."/>
            <person name="Salamov A."/>
            <person name="Carpenter M.L."/>
            <person name="Signorovitch A.Y."/>
            <person name="Moreno M.A."/>
            <person name="Kamm K."/>
            <person name="Grimwood J."/>
            <person name="Schmutz J."/>
            <person name="Shapiro H."/>
            <person name="Grigoriev I.V."/>
            <person name="Buss L.W."/>
            <person name="Schierwater B."/>
            <person name="Dellaporta S.L."/>
            <person name="Rokhsar D.S."/>
        </authorList>
    </citation>
    <scope>NUCLEOTIDE SEQUENCE [LARGE SCALE GENOMIC DNA]</scope>
    <source>
        <strain evidence="8 9">Grell-BS-1999</strain>
    </source>
</reference>
<keyword evidence="2" id="KW-0132">Cell division</keyword>
<dbReference type="CTD" id="6750247"/>
<dbReference type="FunFam" id="1.25.10.10:FF:000302">
    <property type="entry name" value="Anaphase-promoting complex subunit 1"/>
    <property type="match status" value="1"/>
</dbReference>
<evidence type="ECO:0000256" key="4">
    <source>
        <dbReference type="ARBA" id="ARBA00022776"/>
    </source>
</evidence>
<dbReference type="GO" id="GO:0007091">
    <property type="term" value="P:metaphase/anaphase transition of mitotic cell cycle"/>
    <property type="evidence" value="ECO:0000318"/>
    <property type="project" value="GO_Central"/>
</dbReference>
<dbReference type="GO" id="GO:0005680">
    <property type="term" value="C:anaphase-promoting complex"/>
    <property type="evidence" value="ECO:0000318"/>
    <property type="project" value="GO_Central"/>
</dbReference>
<dbReference type="GO" id="GO:0060090">
    <property type="term" value="F:molecular adaptor activity"/>
    <property type="evidence" value="ECO:0000318"/>
    <property type="project" value="GO_Central"/>
</dbReference>
<proteinExistence type="inferred from homology"/>
<dbReference type="GO" id="GO:0051301">
    <property type="term" value="P:cell division"/>
    <property type="evidence" value="ECO:0007669"/>
    <property type="project" value="UniProtKB-KW"/>
</dbReference>
<evidence type="ECO:0000313" key="9">
    <source>
        <dbReference type="Proteomes" id="UP000009022"/>
    </source>
</evidence>
<organism evidence="8 9">
    <name type="scientific">Trichoplax adhaerens</name>
    <name type="common">Trichoplax reptans</name>
    <dbReference type="NCBI Taxonomy" id="10228"/>
    <lineage>
        <taxon>Eukaryota</taxon>
        <taxon>Metazoa</taxon>
        <taxon>Placozoa</taxon>
        <taxon>Uniplacotomia</taxon>
        <taxon>Trichoplacea</taxon>
        <taxon>Trichoplacidae</taxon>
        <taxon>Trichoplax</taxon>
    </lineage>
</organism>
<dbReference type="eggNOG" id="KOG1858">
    <property type="taxonomic scope" value="Eukaryota"/>
</dbReference>
<comment type="similarity">
    <text evidence="1">Belongs to the APC1 family.</text>
</comment>
<dbReference type="RefSeq" id="XP_002109033.1">
    <property type="nucleotide sequence ID" value="XM_002108997.1"/>
</dbReference>
<name>B3RJK1_TRIAD</name>
<dbReference type="GO" id="GO:0031145">
    <property type="term" value="P:anaphase-promoting complex-dependent catabolic process"/>
    <property type="evidence" value="ECO:0000318"/>
    <property type="project" value="GO_Central"/>
</dbReference>
<protein>
    <submittedName>
        <fullName evidence="8">Uncharacterized protein</fullName>
    </submittedName>
</protein>
<dbReference type="PANTHER" id="PTHR12827:SF3">
    <property type="entry name" value="ANAPHASE-PROMOTING COMPLEX SUBUNIT 1"/>
    <property type="match status" value="1"/>
</dbReference>
<dbReference type="Pfam" id="PF20518">
    <property type="entry name" value="Apc1_MidN"/>
    <property type="match status" value="1"/>
</dbReference>
<dbReference type="STRING" id="10228.B3RJK1"/>
<dbReference type="InterPro" id="IPR046794">
    <property type="entry name" value="Apc1_MidN"/>
</dbReference>
<dbReference type="OrthoDB" id="26401at2759"/>
<evidence type="ECO:0000313" key="8">
    <source>
        <dbReference type="EMBL" id="EDV29831.1"/>
    </source>
</evidence>
<evidence type="ECO:0000256" key="2">
    <source>
        <dbReference type="ARBA" id="ARBA00022618"/>
    </source>
</evidence>